<evidence type="ECO:0000313" key="2">
    <source>
        <dbReference type="Proteomes" id="UP000712600"/>
    </source>
</evidence>
<accession>A0A8S9QB76</accession>
<dbReference type="AlphaFoldDB" id="A0A8S9QB76"/>
<comment type="caution">
    <text evidence="1">The sequence shown here is derived from an EMBL/GenBank/DDBJ whole genome shotgun (WGS) entry which is preliminary data.</text>
</comment>
<proteinExistence type="predicted"/>
<dbReference type="EMBL" id="QGKX02001290">
    <property type="protein sequence ID" value="KAF3535808.1"/>
    <property type="molecule type" value="Genomic_DNA"/>
</dbReference>
<protein>
    <submittedName>
        <fullName evidence="1">Uncharacterized protein</fullName>
    </submittedName>
</protein>
<organism evidence="1 2">
    <name type="scientific">Brassica cretica</name>
    <name type="common">Mustard</name>
    <dbReference type="NCBI Taxonomy" id="69181"/>
    <lineage>
        <taxon>Eukaryota</taxon>
        <taxon>Viridiplantae</taxon>
        <taxon>Streptophyta</taxon>
        <taxon>Embryophyta</taxon>
        <taxon>Tracheophyta</taxon>
        <taxon>Spermatophyta</taxon>
        <taxon>Magnoliopsida</taxon>
        <taxon>eudicotyledons</taxon>
        <taxon>Gunneridae</taxon>
        <taxon>Pentapetalae</taxon>
        <taxon>rosids</taxon>
        <taxon>malvids</taxon>
        <taxon>Brassicales</taxon>
        <taxon>Brassicaceae</taxon>
        <taxon>Brassiceae</taxon>
        <taxon>Brassica</taxon>
    </lineage>
</organism>
<gene>
    <name evidence="1" type="ORF">F2Q69_00020940</name>
</gene>
<dbReference type="Proteomes" id="UP000712600">
    <property type="component" value="Unassembled WGS sequence"/>
</dbReference>
<reference evidence="1" key="1">
    <citation type="submission" date="2019-12" db="EMBL/GenBank/DDBJ databases">
        <title>Genome sequencing and annotation of Brassica cretica.</title>
        <authorList>
            <person name="Studholme D.J."/>
            <person name="Sarris P."/>
        </authorList>
    </citation>
    <scope>NUCLEOTIDE SEQUENCE</scope>
    <source>
        <strain evidence="1">PFS-109/04</strain>
        <tissue evidence="1">Leaf</tissue>
    </source>
</reference>
<evidence type="ECO:0000313" key="1">
    <source>
        <dbReference type="EMBL" id="KAF3535808.1"/>
    </source>
</evidence>
<name>A0A8S9QB76_BRACR</name>
<sequence length="100" mass="10948">MKLFLFDGLFPAPFNRFWILRPVHVSGDAPSLGGLPGLPPASSPSLPAMDVRLLSPRHPSMVLTAALHRGSPGFFDRRFSQFHRSTVSPLFPLINPSSLV</sequence>